<keyword evidence="3" id="KW-0597">Phosphoprotein</keyword>
<gene>
    <name evidence="8" type="ORF">ADIARSV_3379</name>
</gene>
<dbReference type="Pfam" id="PF13426">
    <property type="entry name" value="PAS_9"/>
    <property type="match status" value="1"/>
</dbReference>
<keyword evidence="9" id="KW-1185">Reference proteome</keyword>
<dbReference type="AlphaFoldDB" id="R9GPG7"/>
<dbReference type="STRING" id="1150600.ADIARSV_3379"/>
<dbReference type="PANTHER" id="PTHR43304:SF1">
    <property type="entry name" value="PAC DOMAIN-CONTAINING PROTEIN"/>
    <property type="match status" value="1"/>
</dbReference>
<dbReference type="SUPFAM" id="SSF55785">
    <property type="entry name" value="PYP-like sensor domain (PAS domain)"/>
    <property type="match status" value="2"/>
</dbReference>
<keyword evidence="4" id="KW-0808">Transferase</keyword>
<name>R9GPG7_9SPHI</name>
<dbReference type="EMBL" id="AQPN01000114">
    <property type="protein sequence ID" value="EOR93440.1"/>
    <property type="molecule type" value="Genomic_DNA"/>
</dbReference>
<evidence type="ECO:0000313" key="8">
    <source>
        <dbReference type="EMBL" id="EOR93440.1"/>
    </source>
</evidence>
<dbReference type="PANTHER" id="PTHR43304">
    <property type="entry name" value="PHYTOCHROME-LIKE PROTEIN CPH1"/>
    <property type="match status" value="1"/>
</dbReference>
<dbReference type="Gene3D" id="3.30.450.20">
    <property type="entry name" value="PAS domain"/>
    <property type="match status" value="2"/>
</dbReference>
<comment type="caution">
    <text evidence="8">The sequence shown here is derived from an EMBL/GenBank/DDBJ whole genome shotgun (WGS) entry which is preliminary data.</text>
</comment>
<comment type="catalytic activity">
    <reaction evidence="1">
        <text>ATP + protein L-histidine = ADP + protein N-phospho-L-histidine.</text>
        <dbReference type="EC" id="2.7.13.3"/>
    </reaction>
</comment>
<dbReference type="EC" id="2.7.13.3" evidence="2"/>
<evidence type="ECO:0000313" key="9">
    <source>
        <dbReference type="Proteomes" id="UP000014174"/>
    </source>
</evidence>
<dbReference type="Proteomes" id="UP000014174">
    <property type="component" value="Unassembled WGS sequence"/>
</dbReference>
<dbReference type="OrthoDB" id="9813151at2"/>
<protein>
    <recommendedName>
        <fullName evidence="2">histidine kinase</fullName>
        <ecNumber evidence="2">2.7.13.3</ecNumber>
    </recommendedName>
</protein>
<evidence type="ECO:0000256" key="6">
    <source>
        <dbReference type="SAM" id="Coils"/>
    </source>
</evidence>
<dbReference type="RefSeq" id="WP_016196608.1">
    <property type="nucleotide sequence ID" value="NZ_AQPN01000114.1"/>
</dbReference>
<dbReference type="CDD" id="cd00130">
    <property type="entry name" value="PAS"/>
    <property type="match status" value="2"/>
</dbReference>
<feature type="coiled-coil region" evidence="6">
    <location>
        <begin position="166"/>
        <end position="200"/>
    </location>
</feature>
<dbReference type="InterPro" id="IPR052162">
    <property type="entry name" value="Sensor_kinase/Photoreceptor"/>
</dbReference>
<keyword evidence="6" id="KW-0175">Coiled coil</keyword>
<evidence type="ECO:0000259" key="7">
    <source>
        <dbReference type="PROSITE" id="PS50112"/>
    </source>
</evidence>
<dbReference type="GO" id="GO:0004673">
    <property type="term" value="F:protein histidine kinase activity"/>
    <property type="evidence" value="ECO:0007669"/>
    <property type="project" value="UniProtKB-EC"/>
</dbReference>
<sequence length="312" mass="35766">METKTLPELIAIIYELKEKLNETQETIDAMLSGQIDAVMVPRITGHQLFTLQNADHNYRVIVEKMTQGAITLDDNGVILYSNSRFAFFLGFPLEQVIGVPFESFVPDECKGDFKALLSKGWEVDIKEELNLLGKDFKRIPFLLSFTKLELDEGEAISIILTNLTSIIKNQNQLKAKNIELEEAQRIAAKLNKELKDTVKEKSRDLLISQRNFKFLADNIPVMVWTADREGKFDYFNQQWFDYTGLSVDDSKNEGWMMVVHPYDIKTITEAWQNALAASIPLESMCRIRKSDSGEYLWHLTKAIPFLMKTPVS</sequence>
<dbReference type="Pfam" id="PF08447">
    <property type="entry name" value="PAS_3"/>
    <property type="match status" value="1"/>
</dbReference>
<dbReference type="PROSITE" id="PS50112">
    <property type="entry name" value="PAS"/>
    <property type="match status" value="2"/>
</dbReference>
<dbReference type="InterPro" id="IPR013655">
    <property type="entry name" value="PAS_fold_3"/>
</dbReference>
<dbReference type="FunFam" id="3.30.450.20:FF:000099">
    <property type="entry name" value="Sensory box sensor histidine kinase"/>
    <property type="match status" value="1"/>
</dbReference>
<keyword evidence="5 8" id="KW-0418">Kinase</keyword>
<evidence type="ECO:0000256" key="1">
    <source>
        <dbReference type="ARBA" id="ARBA00000085"/>
    </source>
</evidence>
<feature type="domain" description="PAS" evidence="7">
    <location>
        <begin position="208"/>
        <end position="278"/>
    </location>
</feature>
<organism evidence="8 9">
    <name type="scientific">Arcticibacter svalbardensis MN12-7</name>
    <dbReference type="NCBI Taxonomy" id="1150600"/>
    <lineage>
        <taxon>Bacteria</taxon>
        <taxon>Pseudomonadati</taxon>
        <taxon>Bacteroidota</taxon>
        <taxon>Sphingobacteriia</taxon>
        <taxon>Sphingobacteriales</taxon>
        <taxon>Sphingobacteriaceae</taxon>
        <taxon>Arcticibacter</taxon>
    </lineage>
</organism>
<dbReference type="eggNOG" id="COG4251">
    <property type="taxonomic scope" value="Bacteria"/>
</dbReference>
<dbReference type="InterPro" id="IPR000014">
    <property type="entry name" value="PAS"/>
</dbReference>
<evidence type="ECO:0000256" key="4">
    <source>
        <dbReference type="ARBA" id="ARBA00022679"/>
    </source>
</evidence>
<evidence type="ECO:0000256" key="2">
    <source>
        <dbReference type="ARBA" id="ARBA00012438"/>
    </source>
</evidence>
<evidence type="ECO:0000256" key="3">
    <source>
        <dbReference type="ARBA" id="ARBA00022553"/>
    </source>
</evidence>
<feature type="domain" description="PAS" evidence="7">
    <location>
        <begin position="54"/>
        <end position="108"/>
    </location>
</feature>
<evidence type="ECO:0000256" key="5">
    <source>
        <dbReference type="ARBA" id="ARBA00022777"/>
    </source>
</evidence>
<dbReference type="NCBIfam" id="TIGR00229">
    <property type="entry name" value="sensory_box"/>
    <property type="match status" value="2"/>
</dbReference>
<proteinExistence type="predicted"/>
<dbReference type="SMART" id="SM00091">
    <property type="entry name" value="PAS"/>
    <property type="match status" value="2"/>
</dbReference>
<accession>R9GPG7</accession>
<reference evidence="8 9" key="1">
    <citation type="journal article" date="2013" name="Genome Announc.">
        <title>Draft Genome Sequence of Arcticibacter svalbardensis Strain MN12-7T, a Member of the Family Sphingobacteriaceae Isolated from an Arctic Soil Sample.</title>
        <authorList>
            <person name="Shivaji S."/>
            <person name="Ara S."/>
            <person name="Prasad S."/>
            <person name="Manasa B.P."/>
            <person name="Begum Z."/>
            <person name="Singh A."/>
            <person name="Kumar Pinnaka A."/>
        </authorList>
    </citation>
    <scope>NUCLEOTIDE SEQUENCE [LARGE SCALE GENOMIC DNA]</scope>
    <source>
        <strain evidence="8 9">MN12-7</strain>
    </source>
</reference>
<dbReference type="InterPro" id="IPR035965">
    <property type="entry name" value="PAS-like_dom_sf"/>
</dbReference>